<evidence type="ECO:0000313" key="3">
    <source>
        <dbReference type="Proteomes" id="UP000002852"/>
    </source>
</evidence>
<dbReference type="PANTHER" id="PTHR11505">
    <property type="entry name" value="L1 TRANSPOSABLE ELEMENT-RELATED"/>
    <property type="match status" value="1"/>
</dbReference>
<reference evidence="3" key="2">
    <citation type="journal article" date="2013" name="Nat. Genet.">
        <title>The genome of the platyfish, Xiphophorus maculatus, provides insights into evolutionary adaptation and several complex traits.</title>
        <authorList>
            <person name="Schartl M."/>
            <person name="Walter R.B."/>
            <person name="Shen Y."/>
            <person name="Garcia T."/>
            <person name="Catchen J."/>
            <person name="Amores A."/>
            <person name="Braasch I."/>
            <person name="Chalopin D."/>
            <person name="Volff J.N."/>
            <person name="Lesch K.P."/>
            <person name="Bisazza A."/>
            <person name="Minx P."/>
            <person name="Hillier L."/>
            <person name="Wilson R.K."/>
            <person name="Fuerstenberg S."/>
            <person name="Boore J."/>
            <person name="Searle S."/>
            <person name="Postlethwait J.H."/>
            <person name="Warren W.C."/>
        </authorList>
    </citation>
    <scope>NUCLEOTIDE SEQUENCE [LARGE SCALE GENOMIC DNA]</scope>
    <source>
        <strain evidence="3">JP 163 A</strain>
    </source>
</reference>
<accession>A0A3B5R7G9</accession>
<feature type="coiled-coil region" evidence="1">
    <location>
        <begin position="16"/>
        <end position="64"/>
    </location>
</feature>
<dbReference type="AlphaFoldDB" id="A0A3B5R7G9"/>
<reference evidence="2" key="3">
    <citation type="submission" date="2025-08" db="UniProtKB">
        <authorList>
            <consortium name="Ensembl"/>
        </authorList>
    </citation>
    <scope>IDENTIFICATION</scope>
    <source>
        <strain evidence="2">JP 163 A</strain>
    </source>
</reference>
<proteinExistence type="predicted"/>
<evidence type="ECO:0000313" key="2">
    <source>
        <dbReference type="Ensembl" id="ENSXMAP00000039477.1"/>
    </source>
</evidence>
<dbReference type="Gene3D" id="3.30.70.1820">
    <property type="entry name" value="L1 transposable element, RRM domain"/>
    <property type="match status" value="1"/>
</dbReference>
<keyword evidence="3" id="KW-1185">Reference proteome</keyword>
<dbReference type="InParanoid" id="A0A3B5R7G9"/>
<reference evidence="3" key="1">
    <citation type="submission" date="2012-01" db="EMBL/GenBank/DDBJ databases">
        <authorList>
            <person name="Walter R."/>
            <person name="Schartl M."/>
            <person name="Warren W."/>
        </authorList>
    </citation>
    <scope>NUCLEOTIDE SEQUENCE [LARGE SCALE GENOMIC DNA]</scope>
    <source>
        <strain evidence="3">JP 163 A</strain>
    </source>
</reference>
<keyword evidence="1" id="KW-0175">Coiled coil</keyword>
<sequence>MKEDLSRFREEMMCELQNQKGSITEIQTRVADLEAACFEMKNELLETLERNKAMNDKLVDLESRSRRNNLRIYGVPEGKEGRSVSEFVTDLLNKQLKLPDGSELQIQRAHRALVPRPPPNKAPRSIIVNFLQFNTKEIILKKAWEQKMEMEGKRLYFDNDYASDVIERRKAYGPLKAALKQKGIRFQTPYTKMRIFWDSGVRTYENADETASDMIKRGFGLTWVPKENKIRLAKERNQNLLDNHTMKSGLKEKNCWQRN</sequence>
<reference evidence="2" key="4">
    <citation type="submission" date="2025-09" db="UniProtKB">
        <authorList>
            <consortium name="Ensembl"/>
        </authorList>
    </citation>
    <scope>IDENTIFICATION</scope>
    <source>
        <strain evidence="2">JP 163 A</strain>
    </source>
</reference>
<dbReference type="STRING" id="8083.ENSXMAP00000039477"/>
<dbReference type="Proteomes" id="UP000002852">
    <property type="component" value="Unassembled WGS sequence"/>
</dbReference>
<evidence type="ECO:0000256" key="1">
    <source>
        <dbReference type="SAM" id="Coils"/>
    </source>
</evidence>
<dbReference type="InterPro" id="IPR004244">
    <property type="entry name" value="Transposase_22"/>
</dbReference>
<evidence type="ECO:0008006" key="4">
    <source>
        <dbReference type="Google" id="ProtNLM"/>
    </source>
</evidence>
<dbReference type="Ensembl" id="ENSXMAT00000040269.1">
    <property type="protein sequence ID" value="ENSXMAP00000039477.1"/>
    <property type="gene ID" value="ENSXMAG00000021820.1"/>
</dbReference>
<dbReference type="GeneTree" id="ENSGT00940000160789"/>
<organism evidence="2 3">
    <name type="scientific">Xiphophorus maculatus</name>
    <name type="common">Southern platyfish</name>
    <name type="synonym">Platypoecilus maculatus</name>
    <dbReference type="NCBI Taxonomy" id="8083"/>
    <lineage>
        <taxon>Eukaryota</taxon>
        <taxon>Metazoa</taxon>
        <taxon>Chordata</taxon>
        <taxon>Craniata</taxon>
        <taxon>Vertebrata</taxon>
        <taxon>Euteleostomi</taxon>
        <taxon>Actinopterygii</taxon>
        <taxon>Neopterygii</taxon>
        <taxon>Teleostei</taxon>
        <taxon>Neoteleostei</taxon>
        <taxon>Acanthomorphata</taxon>
        <taxon>Ovalentaria</taxon>
        <taxon>Atherinomorphae</taxon>
        <taxon>Cyprinodontiformes</taxon>
        <taxon>Poeciliidae</taxon>
        <taxon>Poeciliinae</taxon>
        <taxon>Xiphophorus</taxon>
    </lineage>
</organism>
<dbReference type="OMA" id="QTPYTKM"/>
<name>A0A3B5R7G9_XIPMA</name>
<protein>
    <recommendedName>
        <fullName evidence="4">L1 transposable element RRM domain-containing protein</fullName>
    </recommendedName>
</protein>